<proteinExistence type="predicted"/>
<evidence type="ECO:0000313" key="2">
    <source>
        <dbReference type="Proteomes" id="UP000178114"/>
    </source>
</evidence>
<dbReference type="STRING" id="1798351.A2930_02115"/>
<dbReference type="EMBL" id="MFID01000014">
    <property type="protein sequence ID" value="OGF81236.1"/>
    <property type="molecule type" value="Genomic_DNA"/>
</dbReference>
<dbReference type="Proteomes" id="UP000178114">
    <property type="component" value="Unassembled WGS sequence"/>
</dbReference>
<dbReference type="AlphaFoldDB" id="A0A1F5X013"/>
<accession>A0A1F5X013</accession>
<organism evidence="1 2">
    <name type="scientific">Candidatus Giovannonibacteria bacterium RIFCSPLOWO2_01_FULL_45_34</name>
    <dbReference type="NCBI Taxonomy" id="1798351"/>
    <lineage>
        <taxon>Bacteria</taxon>
        <taxon>Candidatus Giovannoniibacteriota</taxon>
    </lineage>
</organism>
<protein>
    <submittedName>
        <fullName evidence="1">Uncharacterized protein</fullName>
    </submittedName>
</protein>
<sequence length="189" mass="20593">MVYNGLIAVFIINLLINKKNMKKSVFNVATLSFLLIASSALAVATTGKGKEISAEHKSNVAKVVETLTALAGKDKNIGEEVRAVAQEQATSSDRAAEAIDAVETHGWLKTFLFGTDYKNLGALRSEIVTTENSISRLTKAMERTTDPAVKADLETQIKALQDANAKALEFIKTNESKFSLFGWVMRLLQ</sequence>
<name>A0A1F5X013_9BACT</name>
<evidence type="ECO:0000313" key="1">
    <source>
        <dbReference type="EMBL" id="OGF81236.1"/>
    </source>
</evidence>
<gene>
    <name evidence="1" type="ORF">A2930_02115</name>
</gene>
<comment type="caution">
    <text evidence="1">The sequence shown here is derived from an EMBL/GenBank/DDBJ whole genome shotgun (WGS) entry which is preliminary data.</text>
</comment>
<reference evidence="1 2" key="1">
    <citation type="journal article" date="2016" name="Nat. Commun.">
        <title>Thousands of microbial genomes shed light on interconnected biogeochemical processes in an aquifer system.</title>
        <authorList>
            <person name="Anantharaman K."/>
            <person name="Brown C.T."/>
            <person name="Hug L.A."/>
            <person name="Sharon I."/>
            <person name="Castelle C.J."/>
            <person name="Probst A.J."/>
            <person name="Thomas B.C."/>
            <person name="Singh A."/>
            <person name="Wilkins M.J."/>
            <person name="Karaoz U."/>
            <person name="Brodie E.L."/>
            <person name="Williams K.H."/>
            <person name="Hubbard S.S."/>
            <person name="Banfield J.F."/>
        </authorList>
    </citation>
    <scope>NUCLEOTIDE SEQUENCE [LARGE SCALE GENOMIC DNA]</scope>
</reference>